<dbReference type="PRINTS" id="PR00080">
    <property type="entry name" value="SDRFAMILY"/>
</dbReference>
<sequence>MGQFDGRVVVVTGSSNGIGRATAQLFAREGAMLIICGRNEKALNESKSIVLAENGNAENKVLLVSGDIREEAVMKKTIDETVQKFGRLDVLVNNAGGSSTTALEGSELDGDLSNYDYAMDLNTKSVLRLCQLAFPHLIKTKGEIVNVSSIAGLENGATLGFPFYTIAKAAQDQLTRNLAIYYITKGVRVNSVNPGAISTNIMQKHGFTDEMVKKVSPNNLKELLRGPLATPTCLNSYGTKHKYTIYYGLTPFELKDGRDGRREYANQSRLSPPPSLPMIHTLSSAAYNSLGGHLHTTALRPLRAAATRLPCPQLALKDPGARAVISAALD</sequence>
<dbReference type="AlphaFoldDB" id="A0A016V3J6"/>
<dbReference type="PANTHER" id="PTHR44115:SF4">
    <property type="entry name" value="OXIDOREDUCTASE"/>
    <property type="match status" value="1"/>
</dbReference>
<dbReference type="Pfam" id="PF00106">
    <property type="entry name" value="adh_short"/>
    <property type="match status" value="1"/>
</dbReference>
<dbReference type="InterPro" id="IPR036291">
    <property type="entry name" value="NAD(P)-bd_dom_sf"/>
</dbReference>
<dbReference type="SUPFAM" id="SSF51735">
    <property type="entry name" value="NAD(P)-binding Rossmann-fold domains"/>
    <property type="match status" value="1"/>
</dbReference>
<dbReference type="PRINTS" id="PR00081">
    <property type="entry name" value="GDHRDH"/>
</dbReference>
<dbReference type="InterPro" id="IPR002347">
    <property type="entry name" value="SDR_fam"/>
</dbReference>
<evidence type="ECO:0000256" key="1">
    <source>
        <dbReference type="RuleBase" id="RU000363"/>
    </source>
</evidence>
<evidence type="ECO:0000313" key="3">
    <source>
        <dbReference type="Proteomes" id="UP000024635"/>
    </source>
</evidence>
<dbReference type="Gene3D" id="3.40.50.720">
    <property type="entry name" value="NAD(P)-binding Rossmann-like Domain"/>
    <property type="match status" value="1"/>
</dbReference>
<evidence type="ECO:0000313" key="2">
    <source>
        <dbReference type="EMBL" id="EYC21542.1"/>
    </source>
</evidence>
<comment type="caution">
    <text evidence="2">The sequence shown here is derived from an EMBL/GenBank/DDBJ whole genome shotgun (WGS) entry which is preliminary data.</text>
</comment>
<dbReference type="FunFam" id="3.40.50.720:FF:000084">
    <property type="entry name" value="Short-chain dehydrogenase reductase"/>
    <property type="match status" value="1"/>
</dbReference>
<keyword evidence="3" id="KW-1185">Reference proteome</keyword>
<reference evidence="3" key="1">
    <citation type="journal article" date="2015" name="Nat. Genet.">
        <title>The genome and transcriptome of the zoonotic hookworm Ancylostoma ceylanicum identify infection-specific gene families.</title>
        <authorList>
            <person name="Schwarz E.M."/>
            <person name="Hu Y."/>
            <person name="Antoshechkin I."/>
            <person name="Miller M.M."/>
            <person name="Sternberg P.W."/>
            <person name="Aroian R.V."/>
        </authorList>
    </citation>
    <scope>NUCLEOTIDE SEQUENCE</scope>
    <source>
        <strain evidence="3">HY135</strain>
    </source>
</reference>
<organism evidence="2 3">
    <name type="scientific">Ancylostoma ceylanicum</name>
    <dbReference type="NCBI Taxonomy" id="53326"/>
    <lineage>
        <taxon>Eukaryota</taxon>
        <taxon>Metazoa</taxon>
        <taxon>Ecdysozoa</taxon>
        <taxon>Nematoda</taxon>
        <taxon>Chromadorea</taxon>
        <taxon>Rhabditida</taxon>
        <taxon>Rhabditina</taxon>
        <taxon>Rhabditomorpha</taxon>
        <taxon>Strongyloidea</taxon>
        <taxon>Ancylostomatidae</taxon>
        <taxon>Ancylostomatinae</taxon>
        <taxon>Ancylostoma</taxon>
    </lineage>
</organism>
<evidence type="ECO:0008006" key="4">
    <source>
        <dbReference type="Google" id="ProtNLM"/>
    </source>
</evidence>
<protein>
    <recommendedName>
        <fullName evidence="4">Oxidoreductase, short chain dehydrogenase/reductase family protein</fullName>
    </recommendedName>
</protein>
<accession>A0A016V3J6</accession>
<dbReference type="PANTHER" id="PTHR44115">
    <property type="entry name" value="PROTEIN CBG09704"/>
    <property type="match status" value="1"/>
</dbReference>
<comment type="similarity">
    <text evidence="1">Belongs to the short-chain dehydrogenases/reductases (SDR) family.</text>
</comment>
<dbReference type="STRING" id="53326.A0A016V3J6"/>
<proteinExistence type="inferred from homology"/>
<dbReference type="Proteomes" id="UP000024635">
    <property type="component" value="Unassembled WGS sequence"/>
</dbReference>
<gene>
    <name evidence="2" type="primary">Acey_s0019.g3886</name>
    <name evidence="2" type="ORF">Y032_0019g3886</name>
</gene>
<dbReference type="OrthoDB" id="47007at2759"/>
<dbReference type="EMBL" id="JARK01001355">
    <property type="protein sequence ID" value="EYC21542.1"/>
    <property type="molecule type" value="Genomic_DNA"/>
</dbReference>
<name>A0A016V3J6_9BILA</name>